<dbReference type="AlphaFoldDB" id="A0A7C8KWL2"/>
<sequence length="171" mass="20097">MTKTVVRLAAYNPAWEEQFRYEKQRILSVLGDKAIRIEHIGSTSIYGLSAKPIIDILAGVEDLEIVDHIITPLEKVNYEYIPKPEIMDRKFFRKGPWGQGTVHLHICQHNGKEWVEKLLFRDYLRSHPQAAKAYEDLKMELANLHTYDRQTYTKKKEPFIREIIQSARKTM</sequence>
<dbReference type="EMBL" id="WEID01000091">
    <property type="protein sequence ID" value="KAB8127488.1"/>
    <property type="molecule type" value="Genomic_DNA"/>
</dbReference>
<name>A0A7C8KWL2_9BACI</name>
<dbReference type="RefSeq" id="WP_153406230.1">
    <property type="nucleotide sequence ID" value="NZ_ML762442.1"/>
</dbReference>
<keyword evidence="2" id="KW-1185">Reference proteome</keyword>
<dbReference type="OrthoDB" id="9799092at2"/>
<dbReference type="Proteomes" id="UP000480246">
    <property type="component" value="Unassembled WGS sequence"/>
</dbReference>
<dbReference type="Pfam" id="PF04229">
    <property type="entry name" value="GrpB"/>
    <property type="match status" value="1"/>
</dbReference>
<organism evidence="1 2">
    <name type="scientific">Gracilibacillus oryzae</name>
    <dbReference type="NCBI Taxonomy" id="1672701"/>
    <lineage>
        <taxon>Bacteria</taxon>
        <taxon>Bacillati</taxon>
        <taxon>Bacillota</taxon>
        <taxon>Bacilli</taxon>
        <taxon>Bacillales</taxon>
        <taxon>Bacillaceae</taxon>
        <taxon>Gracilibacillus</taxon>
    </lineage>
</organism>
<evidence type="ECO:0000313" key="1">
    <source>
        <dbReference type="EMBL" id="KAB8127488.1"/>
    </source>
</evidence>
<dbReference type="InterPro" id="IPR043519">
    <property type="entry name" value="NT_sf"/>
</dbReference>
<dbReference type="InterPro" id="IPR007344">
    <property type="entry name" value="GrpB/CoaE"/>
</dbReference>
<reference evidence="1 2" key="1">
    <citation type="submission" date="2019-10" db="EMBL/GenBank/DDBJ databases">
        <title>Gracilibacillus sp. nov. isolated from rice seeds.</title>
        <authorList>
            <person name="He S."/>
        </authorList>
    </citation>
    <scope>NUCLEOTIDE SEQUENCE [LARGE SCALE GENOMIC DNA]</scope>
    <source>
        <strain evidence="1 2">TD8</strain>
    </source>
</reference>
<evidence type="ECO:0000313" key="2">
    <source>
        <dbReference type="Proteomes" id="UP000480246"/>
    </source>
</evidence>
<dbReference type="PANTHER" id="PTHR34822:SF1">
    <property type="entry name" value="GRPB FAMILY PROTEIN"/>
    <property type="match status" value="1"/>
</dbReference>
<comment type="caution">
    <text evidence="1">The sequence shown here is derived from an EMBL/GenBank/DDBJ whole genome shotgun (WGS) entry which is preliminary data.</text>
</comment>
<dbReference type="PANTHER" id="PTHR34822">
    <property type="entry name" value="GRPB DOMAIN PROTEIN (AFU_ORTHOLOGUE AFUA_1G01530)"/>
    <property type="match status" value="1"/>
</dbReference>
<dbReference type="SUPFAM" id="SSF81301">
    <property type="entry name" value="Nucleotidyltransferase"/>
    <property type="match status" value="1"/>
</dbReference>
<accession>A0A7C8KWL2</accession>
<protein>
    <submittedName>
        <fullName evidence="1">GrpB family protein</fullName>
    </submittedName>
</protein>
<dbReference type="Gene3D" id="3.30.460.10">
    <property type="entry name" value="Beta Polymerase, domain 2"/>
    <property type="match status" value="1"/>
</dbReference>
<gene>
    <name evidence="1" type="ORF">F9U64_17735</name>
</gene>
<proteinExistence type="predicted"/>